<sequence>MPAAIDRPEVKVESQTVQPEEQKSAEPQKEPVPFICELCYVKCESAPVFDSHLKGKKHIYNFQRFQEQQAQAALGQVALQALYPALEAALYPALLQALAYNGPNPVATQEAVANQVEPVNETESKTEDEVKSKSKTEDQVEPESKTEDQVEPESKTEYQAEPEIKTGQVDPNAVECFLLVGK</sequence>
<accession>A0ACB9GWV6</accession>
<comment type="caution">
    <text evidence="1">The sequence shown here is derived from an EMBL/GenBank/DDBJ whole genome shotgun (WGS) entry which is preliminary data.</text>
</comment>
<proteinExistence type="predicted"/>
<evidence type="ECO:0000313" key="1">
    <source>
        <dbReference type="EMBL" id="KAI3787445.1"/>
    </source>
</evidence>
<organism evidence="1 2">
    <name type="scientific">Smallanthus sonchifolius</name>
    <dbReference type="NCBI Taxonomy" id="185202"/>
    <lineage>
        <taxon>Eukaryota</taxon>
        <taxon>Viridiplantae</taxon>
        <taxon>Streptophyta</taxon>
        <taxon>Embryophyta</taxon>
        <taxon>Tracheophyta</taxon>
        <taxon>Spermatophyta</taxon>
        <taxon>Magnoliopsida</taxon>
        <taxon>eudicotyledons</taxon>
        <taxon>Gunneridae</taxon>
        <taxon>Pentapetalae</taxon>
        <taxon>asterids</taxon>
        <taxon>campanulids</taxon>
        <taxon>Asterales</taxon>
        <taxon>Asteraceae</taxon>
        <taxon>Asteroideae</taxon>
        <taxon>Heliantheae alliance</taxon>
        <taxon>Millerieae</taxon>
        <taxon>Smallanthus</taxon>
    </lineage>
</organism>
<name>A0ACB9GWV6_9ASTR</name>
<keyword evidence="2" id="KW-1185">Reference proteome</keyword>
<gene>
    <name evidence="1" type="ORF">L1987_41917</name>
</gene>
<dbReference type="Proteomes" id="UP001056120">
    <property type="component" value="Linkage Group LG13"/>
</dbReference>
<reference evidence="1 2" key="2">
    <citation type="journal article" date="2022" name="Mol. Ecol. Resour.">
        <title>The genomes of chicory, endive, great burdock and yacon provide insights into Asteraceae paleo-polyploidization history and plant inulin production.</title>
        <authorList>
            <person name="Fan W."/>
            <person name="Wang S."/>
            <person name="Wang H."/>
            <person name="Wang A."/>
            <person name="Jiang F."/>
            <person name="Liu H."/>
            <person name="Zhao H."/>
            <person name="Xu D."/>
            <person name="Zhang Y."/>
        </authorList>
    </citation>
    <scope>NUCLEOTIDE SEQUENCE [LARGE SCALE GENOMIC DNA]</scope>
    <source>
        <strain evidence="2">cv. Yunnan</strain>
        <tissue evidence="1">Leaves</tissue>
    </source>
</reference>
<dbReference type="EMBL" id="CM042030">
    <property type="protein sequence ID" value="KAI3787445.1"/>
    <property type="molecule type" value="Genomic_DNA"/>
</dbReference>
<protein>
    <submittedName>
        <fullName evidence="1">Uncharacterized protein</fullName>
    </submittedName>
</protein>
<reference evidence="2" key="1">
    <citation type="journal article" date="2022" name="Mol. Ecol. Resour.">
        <title>The genomes of chicory, endive, great burdock and yacon provide insights into Asteraceae palaeo-polyploidization history and plant inulin production.</title>
        <authorList>
            <person name="Fan W."/>
            <person name="Wang S."/>
            <person name="Wang H."/>
            <person name="Wang A."/>
            <person name="Jiang F."/>
            <person name="Liu H."/>
            <person name="Zhao H."/>
            <person name="Xu D."/>
            <person name="Zhang Y."/>
        </authorList>
    </citation>
    <scope>NUCLEOTIDE SEQUENCE [LARGE SCALE GENOMIC DNA]</scope>
    <source>
        <strain evidence="2">cv. Yunnan</strain>
    </source>
</reference>
<evidence type="ECO:0000313" key="2">
    <source>
        <dbReference type="Proteomes" id="UP001056120"/>
    </source>
</evidence>